<dbReference type="SUPFAM" id="SSF51735">
    <property type="entry name" value="NAD(P)-binding Rossmann-fold domains"/>
    <property type="match status" value="1"/>
</dbReference>
<dbReference type="Proteomes" id="UP001597156">
    <property type="component" value="Unassembled WGS sequence"/>
</dbReference>
<dbReference type="Pfam" id="PF08240">
    <property type="entry name" value="ADH_N"/>
    <property type="match status" value="1"/>
</dbReference>
<keyword evidence="4" id="KW-1185">Reference proteome</keyword>
<dbReference type="InterPro" id="IPR036291">
    <property type="entry name" value="NAD(P)-bd_dom_sf"/>
</dbReference>
<dbReference type="Gene3D" id="3.40.50.720">
    <property type="entry name" value="NAD(P)-binding Rossmann-like Domain"/>
    <property type="match status" value="1"/>
</dbReference>
<name>A0ABW3PK78_9LACO</name>
<evidence type="ECO:0000313" key="4">
    <source>
        <dbReference type="Proteomes" id="UP001597156"/>
    </source>
</evidence>
<dbReference type="InterPro" id="IPR013154">
    <property type="entry name" value="ADH-like_N"/>
</dbReference>
<dbReference type="Gene3D" id="3.90.180.10">
    <property type="entry name" value="Medium-chain alcohol dehydrogenases, catalytic domain"/>
    <property type="match status" value="1"/>
</dbReference>
<comment type="caution">
    <text evidence="3">The sequence shown here is derived from an EMBL/GenBank/DDBJ whole genome shotgun (WGS) entry which is preliminary data.</text>
</comment>
<organism evidence="3 4">
    <name type="scientific">Lentilactobacillus raoultii</name>
    <dbReference type="NCBI Taxonomy" id="1987503"/>
    <lineage>
        <taxon>Bacteria</taxon>
        <taxon>Bacillati</taxon>
        <taxon>Bacillota</taxon>
        <taxon>Bacilli</taxon>
        <taxon>Lactobacillales</taxon>
        <taxon>Lactobacillaceae</taxon>
        <taxon>Lentilactobacillus</taxon>
    </lineage>
</organism>
<dbReference type="Pfam" id="PF00107">
    <property type="entry name" value="ADH_zinc_N"/>
    <property type="match status" value="1"/>
</dbReference>
<protein>
    <submittedName>
        <fullName evidence="3">Zinc-binding dehydrogenase</fullName>
    </submittedName>
</protein>
<dbReference type="InterPro" id="IPR020843">
    <property type="entry name" value="ER"/>
</dbReference>
<evidence type="ECO:0000256" key="1">
    <source>
        <dbReference type="ARBA" id="ARBA00022857"/>
    </source>
</evidence>
<evidence type="ECO:0000259" key="2">
    <source>
        <dbReference type="SMART" id="SM00829"/>
    </source>
</evidence>
<keyword evidence="1" id="KW-0521">NADP</keyword>
<dbReference type="RefSeq" id="WP_121978341.1">
    <property type="nucleotide sequence ID" value="NZ_JBHTLH010000006.1"/>
</dbReference>
<dbReference type="PANTHER" id="PTHR44154:SF1">
    <property type="entry name" value="QUINONE OXIDOREDUCTASE"/>
    <property type="match status" value="1"/>
</dbReference>
<dbReference type="InterPro" id="IPR013149">
    <property type="entry name" value="ADH-like_C"/>
</dbReference>
<dbReference type="PANTHER" id="PTHR44154">
    <property type="entry name" value="QUINONE OXIDOREDUCTASE"/>
    <property type="match status" value="1"/>
</dbReference>
<reference evidence="4" key="1">
    <citation type="journal article" date="2019" name="Int. J. Syst. Evol. Microbiol.">
        <title>The Global Catalogue of Microorganisms (GCM) 10K type strain sequencing project: providing services to taxonomists for standard genome sequencing and annotation.</title>
        <authorList>
            <consortium name="The Broad Institute Genomics Platform"/>
            <consortium name="The Broad Institute Genome Sequencing Center for Infectious Disease"/>
            <person name="Wu L."/>
            <person name="Ma J."/>
        </authorList>
    </citation>
    <scope>NUCLEOTIDE SEQUENCE [LARGE SCALE GENOMIC DNA]</scope>
    <source>
        <strain evidence="4">CCUG 71848</strain>
    </source>
</reference>
<dbReference type="SUPFAM" id="SSF50129">
    <property type="entry name" value="GroES-like"/>
    <property type="match status" value="1"/>
</dbReference>
<gene>
    <name evidence="3" type="ORF">ACFQ22_02745</name>
</gene>
<evidence type="ECO:0000313" key="3">
    <source>
        <dbReference type="EMBL" id="MFD1124283.1"/>
    </source>
</evidence>
<accession>A0ABW3PK78</accession>
<sequence>MKAAYIKETGSPKNIIIGDLPEPEIDDDEVLVKVTAVSVNHVDTFVRAGSYKTDLSFPFVIGRDAVGQVVKVGEQAAARFGVGSWVWTNSMGYDGRQGTTSRYIAVPAERLFHIPESVDPIKLVASVHSSTTAAILLKTVFRAKSGQTILVEGAAGHVGTKLVQIAHRMGLEVVTTSNKRDFDKLDQLGSDCPLDYQKSLIKQLAKRGLDGVDYVVDTSGKVALQENINVLNERGTVGLITAPADNKFTFNVRKFYTTDKTIRGFVLSHALIDQFTESAKLLNELMVDGFLLDDAIIKKPVDDAAWAHQALEKQTVKERIVLTF</sequence>
<dbReference type="InterPro" id="IPR051603">
    <property type="entry name" value="Zinc-ADH_QOR/CCCR"/>
</dbReference>
<proteinExistence type="predicted"/>
<feature type="domain" description="Enoyl reductase (ER)" evidence="2">
    <location>
        <begin position="10"/>
        <end position="322"/>
    </location>
</feature>
<dbReference type="SMART" id="SM00829">
    <property type="entry name" value="PKS_ER"/>
    <property type="match status" value="1"/>
</dbReference>
<dbReference type="EMBL" id="JBHTLH010000006">
    <property type="protein sequence ID" value="MFD1124283.1"/>
    <property type="molecule type" value="Genomic_DNA"/>
</dbReference>
<dbReference type="InterPro" id="IPR011032">
    <property type="entry name" value="GroES-like_sf"/>
</dbReference>